<keyword evidence="4" id="KW-1185">Reference proteome</keyword>
<feature type="transmembrane region" description="Helical" evidence="2">
    <location>
        <begin position="5"/>
        <end position="22"/>
    </location>
</feature>
<gene>
    <name evidence="3" type="ORF">GCM10009808_16620</name>
</gene>
<dbReference type="EMBL" id="BAAAPL010000001">
    <property type="protein sequence ID" value="GAA1699691.1"/>
    <property type="molecule type" value="Genomic_DNA"/>
</dbReference>
<name>A0ABP4U9N8_9MICO</name>
<feature type="transmembrane region" description="Helical" evidence="2">
    <location>
        <begin position="60"/>
        <end position="80"/>
    </location>
</feature>
<keyword evidence="2" id="KW-1133">Transmembrane helix</keyword>
<accession>A0ABP4U9N8</accession>
<feature type="transmembrane region" description="Helical" evidence="2">
    <location>
        <begin position="28"/>
        <end position="48"/>
    </location>
</feature>
<proteinExistence type="predicted"/>
<protein>
    <submittedName>
        <fullName evidence="3">Uncharacterized protein</fullName>
    </submittedName>
</protein>
<organism evidence="3 4">
    <name type="scientific">Microbacterium sediminicola</name>
    <dbReference type="NCBI Taxonomy" id="415210"/>
    <lineage>
        <taxon>Bacteria</taxon>
        <taxon>Bacillati</taxon>
        <taxon>Actinomycetota</taxon>
        <taxon>Actinomycetes</taxon>
        <taxon>Micrococcales</taxon>
        <taxon>Microbacteriaceae</taxon>
        <taxon>Microbacterium</taxon>
    </lineage>
</organism>
<evidence type="ECO:0000256" key="1">
    <source>
        <dbReference type="SAM" id="MobiDB-lite"/>
    </source>
</evidence>
<sequence length="309" mass="32618">MIWVALSALIAAAFVCIVWVLIGPSDGTIGRALATILLLAGFCGIAILEARLAHKRPAWFAMASTISWAVALIIGLLLIWMPAHRWDGYDFDPFGAAERLLRFLLVVLILQLVLLHARLYLKAAGRYASTFTRVVAPITLGLVAILAIMLILPLVFNEWVYFYDFYWRVVVAITILAAVGTAIIPMVTALFGARPGPLLVASSTDAAPAPASAGSGLAPWPMFIDGLTPLPMMPDGTPDWNAYHTGHPTPGAMLFASLPAEPVAAEPVAAETGGDVAEAAPADAAPTEPLAEATPEEEDASSSEPGKDA</sequence>
<feature type="compositionally biased region" description="Low complexity" evidence="1">
    <location>
        <begin position="265"/>
        <end position="293"/>
    </location>
</feature>
<feature type="region of interest" description="Disordered" evidence="1">
    <location>
        <begin position="265"/>
        <end position="309"/>
    </location>
</feature>
<evidence type="ECO:0000313" key="4">
    <source>
        <dbReference type="Proteomes" id="UP001501690"/>
    </source>
</evidence>
<feature type="transmembrane region" description="Helical" evidence="2">
    <location>
        <begin position="133"/>
        <end position="153"/>
    </location>
</feature>
<evidence type="ECO:0000256" key="2">
    <source>
        <dbReference type="SAM" id="Phobius"/>
    </source>
</evidence>
<feature type="transmembrane region" description="Helical" evidence="2">
    <location>
        <begin position="100"/>
        <end position="121"/>
    </location>
</feature>
<dbReference type="Proteomes" id="UP001501690">
    <property type="component" value="Unassembled WGS sequence"/>
</dbReference>
<evidence type="ECO:0000313" key="3">
    <source>
        <dbReference type="EMBL" id="GAA1699691.1"/>
    </source>
</evidence>
<feature type="transmembrane region" description="Helical" evidence="2">
    <location>
        <begin position="165"/>
        <end position="193"/>
    </location>
</feature>
<keyword evidence="2" id="KW-0812">Transmembrane</keyword>
<keyword evidence="2" id="KW-0472">Membrane</keyword>
<comment type="caution">
    <text evidence="3">The sequence shown here is derived from an EMBL/GenBank/DDBJ whole genome shotgun (WGS) entry which is preliminary data.</text>
</comment>
<reference evidence="4" key="1">
    <citation type="journal article" date="2019" name="Int. J. Syst. Evol. Microbiol.">
        <title>The Global Catalogue of Microorganisms (GCM) 10K type strain sequencing project: providing services to taxonomists for standard genome sequencing and annotation.</title>
        <authorList>
            <consortium name="The Broad Institute Genomics Platform"/>
            <consortium name="The Broad Institute Genome Sequencing Center for Infectious Disease"/>
            <person name="Wu L."/>
            <person name="Ma J."/>
        </authorList>
    </citation>
    <scope>NUCLEOTIDE SEQUENCE [LARGE SCALE GENOMIC DNA]</scope>
    <source>
        <strain evidence="4">JCM 15577</strain>
    </source>
</reference>